<keyword evidence="4 7" id="KW-0812">Transmembrane</keyword>
<dbReference type="RefSeq" id="WP_092342673.1">
    <property type="nucleotide sequence ID" value="NZ_FLSL01000115.1"/>
</dbReference>
<dbReference type="PRINTS" id="PR01302">
    <property type="entry name" value="TYPE3IMPPROT"/>
</dbReference>
<evidence type="ECO:0000256" key="4">
    <source>
        <dbReference type="ARBA" id="ARBA00022692"/>
    </source>
</evidence>
<comment type="subcellular location">
    <subcellularLocation>
        <location evidence="1">Cell membrane</location>
        <topology evidence="1">Multi-pass membrane protein</topology>
    </subcellularLocation>
</comment>
<dbReference type="PANTHER" id="PTHR30587:SF2">
    <property type="entry name" value="SURFACE PRESENTATION OF ANTIGENS PROTEIN SPAP"/>
    <property type="match status" value="1"/>
</dbReference>
<feature type="transmembrane region" description="Helical" evidence="7">
    <location>
        <begin position="174"/>
        <end position="196"/>
    </location>
</feature>
<evidence type="ECO:0000256" key="1">
    <source>
        <dbReference type="ARBA" id="ARBA00004651"/>
    </source>
</evidence>
<dbReference type="InterPro" id="IPR005773">
    <property type="entry name" value="T3SS_YscR-like"/>
</dbReference>
<evidence type="ECO:0000313" key="9">
    <source>
        <dbReference type="Proteomes" id="UP000198651"/>
    </source>
</evidence>
<organism evidence="8 9">
    <name type="scientific">Candidatus Ichthyocystis hellenicum</name>
    <dbReference type="NCBI Taxonomy" id="1561003"/>
    <lineage>
        <taxon>Bacteria</taxon>
        <taxon>Pseudomonadati</taxon>
        <taxon>Pseudomonadota</taxon>
        <taxon>Betaproteobacteria</taxon>
        <taxon>Burkholderiales</taxon>
        <taxon>Candidatus Ichthyocystis</taxon>
    </lineage>
</organism>
<dbReference type="PROSITE" id="PS01061">
    <property type="entry name" value="FLIP_2"/>
    <property type="match status" value="1"/>
</dbReference>
<dbReference type="PROSITE" id="PS01060">
    <property type="entry name" value="FLIP_1"/>
    <property type="match status" value="1"/>
</dbReference>
<evidence type="ECO:0000256" key="2">
    <source>
        <dbReference type="ARBA" id="ARBA00006257"/>
    </source>
</evidence>
<sequence>MGNDPLVLGLIFSALSLIPFLVVSSTSFLKISVVVNLVRNAIGVQQIPPNVVVYSLSLILSAYVMAPVATKIYDEVIVPGTSITRSYPQFLHAFRTSVEPVRHFLKVNSSPHQVLFFFSTAKRLWTKDAMGDTKKTDFIILIPAFMVTELVEAFKIGFLLYLPFLVIDLVISNLLLAMGMMMVSPVMISLPIKLLLFVMADGWTRVVHSLVVSYAQ</sequence>
<keyword evidence="6 7" id="KW-0472">Membrane</keyword>
<dbReference type="NCBIfam" id="NF009438">
    <property type="entry name" value="PRK12797.1"/>
    <property type="match status" value="1"/>
</dbReference>
<evidence type="ECO:0000256" key="6">
    <source>
        <dbReference type="ARBA" id="ARBA00023136"/>
    </source>
</evidence>
<dbReference type="GO" id="GO:0009306">
    <property type="term" value="P:protein secretion"/>
    <property type="evidence" value="ECO:0007669"/>
    <property type="project" value="UniProtKB-UniRule"/>
</dbReference>
<dbReference type="OrthoDB" id="9805111at2"/>
<feature type="transmembrane region" description="Helical" evidence="7">
    <location>
        <begin position="6"/>
        <end position="29"/>
    </location>
</feature>
<dbReference type="NCBIfam" id="TIGR01102">
    <property type="entry name" value="yscR"/>
    <property type="match status" value="1"/>
</dbReference>
<dbReference type="GO" id="GO:0005886">
    <property type="term" value="C:plasma membrane"/>
    <property type="evidence" value="ECO:0007669"/>
    <property type="project" value="UniProtKB-SubCell"/>
</dbReference>
<feature type="transmembrane region" description="Helical" evidence="7">
    <location>
        <begin position="138"/>
        <end position="162"/>
    </location>
</feature>
<protein>
    <submittedName>
        <fullName evidence="8">Type III secretion system protein R</fullName>
    </submittedName>
</protein>
<gene>
    <name evidence="8" type="ORF">Ark11_0206</name>
</gene>
<dbReference type="InterPro" id="IPR005838">
    <property type="entry name" value="T3SS_IM_P"/>
</dbReference>
<evidence type="ECO:0000256" key="3">
    <source>
        <dbReference type="ARBA" id="ARBA00022475"/>
    </source>
</evidence>
<keyword evidence="9" id="KW-1185">Reference proteome</keyword>
<comment type="caution">
    <text evidence="7">Lacks conserved residue(s) required for the propagation of feature annotation.</text>
</comment>
<dbReference type="Pfam" id="PF00813">
    <property type="entry name" value="FliP"/>
    <property type="match status" value="1"/>
</dbReference>
<dbReference type="PANTHER" id="PTHR30587">
    <property type="entry name" value="FLAGELLAR BIOSYNTHETIC PROTEIN FLIP"/>
    <property type="match status" value="1"/>
</dbReference>
<dbReference type="PATRIC" id="fig|1561003.3.peg.206"/>
<comment type="similarity">
    <text evidence="2 7">Belongs to the FliP/MopC/SpaP family.</text>
</comment>
<reference evidence="9" key="1">
    <citation type="submission" date="2015-11" db="EMBL/GenBank/DDBJ databases">
        <authorList>
            <person name="Seth-Smith H.M.B."/>
        </authorList>
    </citation>
    <scope>NUCLEOTIDE SEQUENCE [LARGE SCALE GENOMIC DNA]</scope>
    <source>
        <strain evidence="9">2013Ark11</strain>
    </source>
</reference>
<name>A0A0S4LZT7_9BURK</name>
<evidence type="ECO:0000256" key="7">
    <source>
        <dbReference type="RuleBase" id="RU362070"/>
    </source>
</evidence>
<dbReference type="Proteomes" id="UP000198651">
    <property type="component" value="Chromosome I"/>
</dbReference>
<dbReference type="AlphaFoldDB" id="A0A0S4LZT7"/>
<evidence type="ECO:0000313" key="8">
    <source>
        <dbReference type="EMBL" id="CUT17063.1"/>
    </source>
</evidence>
<keyword evidence="5 7" id="KW-1133">Transmembrane helix</keyword>
<dbReference type="STRING" id="1561003.Ark11_0206"/>
<proteinExistence type="inferred from homology"/>
<evidence type="ECO:0000256" key="5">
    <source>
        <dbReference type="ARBA" id="ARBA00022989"/>
    </source>
</evidence>
<keyword evidence="3 7" id="KW-1003">Cell membrane</keyword>
<accession>A0A0S4LZT7</accession>
<dbReference type="EMBL" id="LN906597">
    <property type="protein sequence ID" value="CUT17063.1"/>
    <property type="molecule type" value="Genomic_DNA"/>
</dbReference>